<accession>A0A1Q2M4Y6</accession>
<reference evidence="11" key="1">
    <citation type="submission" date="2017-02" db="EMBL/GenBank/DDBJ databases">
        <title>Genome of Microbulbifer agarilyticus GP101.</title>
        <authorList>
            <person name="Jung J."/>
            <person name="Bae S.S."/>
            <person name="Baek K."/>
        </authorList>
    </citation>
    <scope>NUCLEOTIDE SEQUENCE [LARGE SCALE GENOMIC DNA]</scope>
    <source>
        <strain evidence="11">GP101</strain>
    </source>
</reference>
<dbReference type="HAMAP" id="MF_00020">
    <property type="entry name" value="Acetate_kinase"/>
    <property type="match status" value="1"/>
</dbReference>
<dbReference type="GO" id="GO:0000287">
    <property type="term" value="F:magnesium ion binding"/>
    <property type="evidence" value="ECO:0007669"/>
    <property type="project" value="UniProtKB-UniRule"/>
</dbReference>
<dbReference type="GO" id="GO:0005829">
    <property type="term" value="C:cytosol"/>
    <property type="evidence" value="ECO:0007669"/>
    <property type="project" value="TreeGrafter"/>
</dbReference>
<dbReference type="PRINTS" id="PR00471">
    <property type="entry name" value="ACETATEKNASE"/>
</dbReference>
<keyword evidence="12" id="KW-1185">Reference proteome</keyword>
<dbReference type="NCBIfam" id="TIGR00016">
    <property type="entry name" value="ackA"/>
    <property type="match status" value="1"/>
</dbReference>
<feature type="site" description="Transition state stabilizer" evidence="9">
    <location>
        <position position="185"/>
    </location>
</feature>
<feature type="binding site" evidence="9">
    <location>
        <begin position="336"/>
        <end position="340"/>
    </location>
    <ligand>
        <name>ATP</name>
        <dbReference type="ChEBI" id="CHEBI:30616"/>
    </ligand>
</feature>
<dbReference type="PIRSF" id="PIRSF000722">
    <property type="entry name" value="Acetate_prop_kin"/>
    <property type="match status" value="1"/>
</dbReference>
<evidence type="ECO:0000256" key="7">
    <source>
        <dbReference type="ARBA" id="ARBA00022840"/>
    </source>
</evidence>
<dbReference type="SUPFAM" id="SSF53067">
    <property type="entry name" value="Actin-like ATPase domain"/>
    <property type="match status" value="2"/>
</dbReference>
<evidence type="ECO:0000256" key="4">
    <source>
        <dbReference type="ARBA" id="ARBA00022723"/>
    </source>
</evidence>
<feature type="binding site" evidence="9">
    <location>
        <position position="22"/>
    </location>
    <ligand>
        <name>ATP</name>
        <dbReference type="ChEBI" id="CHEBI:30616"/>
    </ligand>
</feature>
<dbReference type="PROSITE" id="PS01075">
    <property type="entry name" value="ACETATE_KINASE_1"/>
    <property type="match status" value="1"/>
</dbReference>
<evidence type="ECO:0000256" key="10">
    <source>
        <dbReference type="RuleBase" id="RU003835"/>
    </source>
</evidence>
<evidence type="ECO:0000256" key="6">
    <source>
        <dbReference type="ARBA" id="ARBA00022777"/>
    </source>
</evidence>
<evidence type="ECO:0000256" key="8">
    <source>
        <dbReference type="ARBA" id="ARBA00022842"/>
    </source>
</evidence>
<dbReference type="Pfam" id="PF00871">
    <property type="entry name" value="Acetate_kinase"/>
    <property type="match status" value="1"/>
</dbReference>
<organism evidence="11 12">
    <name type="scientific">Microbulbifer agarilyticus</name>
    <dbReference type="NCBI Taxonomy" id="260552"/>
    <lineage>
        <taxon>Bacteria</taxon>
        <taxon>Pseudomonadati</taxon>
        <taxon>Pseudomonadota</taxon>
        <taxon>Gammaproteobacteria</taxon>
        <taxon>Cellvibrionales</taxon>
        <taxon>Microbulbiferaceae</taxon>
        <taxon>Microbulbifer</taxon>
    </lineage>
</organism>
<evidence type="ECO:0000256" key="5">
    <source>
        <dbReference type="ARBA" id="ARBA00022741"/>
    </source>
</evidence>
<feature type="active site" description="Proton donor/acceptor" evidence="9">
    <location>
        <position position="153"/>
    </location>
</feature>
<dbReference type="STRING" id="260552.Mag101_08705"/>
<dbReference type="InterPro" id="IPR004372">
    <property type="entry name" value="Ac/propionate_kinase"/>
</dbReference>
<dbReference type="GO" id="GO:0005524">
    <property type="term" value="F:ATP binding"/>
    <property type="evidence" value="ECO:0007669"/>
    <property type="project" value="UniProtKB-KW"/>
</dbReference>
<dbReference type="InterPro" id="IPR023865">
    <property type="entry name" value="Aliphatic_acid_kinase_CS"/>
</dbReference>
<comment type="pathway">
    <text evidence="9">Metabolic intermediate biosynthesis; acetyl-CoA biosynthesis; acetyl-CoA from acetate: step 1/2.</text>
</comment>
<gene>
    <name evidence="9" type="primary">ackA</name>
    <name evidence="11" type="ORF">Mag101_08705</name>
</gene>
<comment type="subcellular location">
    <subcellularLocation>
        <location evidence="9">Cytoplasm</location>
    </subcellularLocation>
</comment>
<sequence>MPDKRANSGQVLVLNCGSSSLKFALIDPRNGDASLGGLGDALGHSAPTVSWNIGGEKHSAPLKEGAKHTEVIEFVVNHILSGQGTLLQAISAIGHRVVHGGEKFSHSVRINDQVIRAIQDCVALAPLHNPAHLQGIEAATKAFPGLPQVAVFDTAFHQTMPRQAYIYALPYELYTEHGIRRYGMHGTSHRFVSERAAAILGKASTDVNIISAHLGNGASIAAIQAGKSVDTSMGLTPLEGLVMGTRCGDIDPGLLLHLGVRLDYCLKEINDLLNKKSGLLGISQLSNDCRALEQAASEGHQGAQLALEIFCYRLAKYIASYHGVLSKVDALVFTGGIGENSAFIRENVVSRLGGLGYQTNQARNLEKRFGAEGHIESATNGAPSPTILVIPTNEEWVIARDAAQIIEGDNSTPSAQSTGGG</sequence>
<dbReference type="PANTHER" id="PTHR21060">
    <property type="entry name" value="ACETATE KINASE"/>
    <property type="match status" value="1"/>
</dbReference>
<dbReference type="AlphaFoldDB" id="A0A1Q2M4Y6"/>
<comment type="cofactor">
    <cofactor evidence="9">
        <name>Mg(2+)</name>
        <dbReference type="ChEBI" id="CHEBI:18420"/>
    </cofactor>
    <cofactor evidence="9">
        <name>Mn(2+)</name>
        <dbReference type="ChEBI" id="CHEBI:29035"/>
    </cofactor>
    <text evidence="9">Mg(2+). Can also accept Mn(2+).</text>
</comment>
<dbReference type="Proteomes" id="UP000188219">
    <property type="component" value="Chromosome"/>
</dbReference>
<dbReference type="GO" id="GO:0006085">
    <property type="term" value="P:acetyl-CoA biosynthetic process"/>
    <property type="evidence" value="ECO:0007669"/>
    <property type="project" value="UniProtKB-UniRule"/>
</dbReference>
<dbReference type="KEGG" id="maga:Mag101_08705"/>
<proteinExistence type="inferred from homology"/>
<dbReference type="UniPathway" id="UPA00340">
    <property type="reaction ID" value="UER00458"/>
</dbReference>
<dbReference type="Gene3D" id="3.30.420.40">
    <property type="match status" value="2"/>
</dbReference>
<feature type="binding site" evidence="9">
    <location>
        <begin position="288"/>
        <end position="290"/>
    </location>
    <ligand>
        <name>ATP</name>
        <dbReference type="ChEBI" id="CHEBI:30616"/>
    </ligand>
</feature>
<keyword evidence="7 9" id="KW-0067">ATP-binding</keyword>
<comment type="similarity">
    <text evidence="1 9 10">Belongs to the acetokinase family.</text>
</comment>
<keyword evidence="5 9" id="KW-0547">Nucleotide-binding</keyword>
<keyword evidence="2 9" id="KW-0963">Cytoplasm</keyword>
<dbReference type="PROSITE" id="PS01076">
    <property type="entry name" value="ACETATE_KINASE_2"/>
    <property type="match status" value="1"/>
</dbReference>
<evidence type="ECO:0000313" key="11">
    <source>
        <dbReference type="EMBL" id="AQQ67710.1"/>
    </source>
</evidence>
<evidence type="ECO:0000256" key="9">
    <source>
        <dbReference type="HAMAP-Rule" id="MF_00020"/>
    </source>
</evidence>
<dbReference type="EMBL" id="CP019650">
    <property type="protein sequence ID" value="AQQ67710.1"/>
    <property type="molecule type" value="Genomic_DNA"/>
</dbReference>
<name>A0A1Q2M4Y6_9GAMM</name>
<feature type="binding site" evidence="9">
    <location>
        <begin position="213"/>
        <end position="217"/>
    </location>
    <ligand>
        <name>ATP</name>
        <dbReference type="ChEBI" id="CHEBI:30616"/>
    </ligand>
</feature>
<feature type="binding site" evidence="9">
    <location>
        <position position="394"/>
    </location>
    <ligand>
        <name>Mg(2+)</name>
        <dbReference type="ChEBI" id="CHEBI:18420"/>
    </ligand>
</feature>
<dbReference type="GO" id="GO:0006083">
    <property type="term" value="P:acetate metabolic process"/>
    <property type="evidence" value="ECO:0007669"/>
    <property type="project" value="TreeGrafter"/>
</dbReference>
<keyword evidence="4 9" id="KW-0479">Metal-binding</keyword>
<evidence type="ECO:0000313" key="12">
    <source>
        <dbReference type="Proteomes" id="UP000188219"/>
    </source>
</evidence>
<dbReference type="InterPro" id="IPR043129">
    <property type="entry name" value="ATPase_NBD"/>
</dbReference>
<dbReference type="InterPro" id="IPR000890">
    <property type="entry name" value="Aliphatic_acid_kin_short-chain"/>
</dbReference>
<dbReference type="CDD" id="cd24010">
    <property type="entry name" value="ASKHA_NBD_AcK_PK"/>
    <property type="match status" value="1"/>
</dbReference>
<evidence type="ECO:0000256" key="2">
    <source>
        <dbReference type="ARBA" id="ARBA00022490"/>
    </source>
</evidence>
<feature type="binding site" evidence="9">
    <location>
        <position position="15"/>
    </location>
    <ligand>
        <name>Mg(2+)</name>
        <dbReference type="ChEBI" id="CHEBI:18420"/>
    </ligand>
</feature>
<comment type="subunit">
    <text evidence="9">Homodimer.</text>
</comment>
<keyword evidence="6 9" id="KW-0418">Kinase</keyword>
<keyword evidence="3 9" id="KW-0808">Transferase</keyword>
<dbReference type="PANTHER" id="PTHR21060:SF21">
    <property type="entry name" value="ACETATE KINASE"/>
    <property type="match status" value="1"/>
</dbReference>
<evidence type="ECO:0000256" key="3">
    <source>
        <dbReference type="ARBA" id="ARBA00022679"/>
    </source>
</evidence>
<keyword evidence="8 9" id="KW-0460">Magnesium</keyword>
<comment type="catalytic activity">
    <reaction evidence="9">
        <text>acetate + ATP = acetyl phosphate + ADP</text>
        <dbReference type="Rhea" id="RHEA:11352"/>
        <dbReference type="ChEBI" id="CHEBI:22191"/>
        <dbReference type="ChEBI" id="CHEBI:30089"/>
        <dbReference type="ChEBI" id="CHEBI:30616"/>
        <dbReference type="ChEBI" id="CHEBI:456216"/>
        <dbReference type="EC" id="2.7.2.1"/>
    </reaction>
</comment>
<feature type="binding site" evidence="9">
    <location>
        <position position="96"/>
    </location>
    <ligand>
        <name>substrate</name>
    </ligand>
</feature>
<dbReference type="RefSeq" id="WP_077403568.1">
    <property type="nucleotide sequence ID" value="NZ_CP019650.1"/>
</dbReference>
<dbReference type="EC" id="2.7.2.1" evidence="9"/>
<protein>
    <recommendedName>
        <fullName evidence="9">Acetate kinase</fullName>
        <ecNumber evidence="9">2.7.2.1</ecNumber>
    </recommendedName>
    <alternativeName>
        <fullName evidence="9">Acetokinase</fullName>
    </alternativeName>
</protein>
<dbReference type="GO" id="GO:0008776">
    <property type="term" value="F:acetate kinase activity"/>
    <property type="evidence" value="ECO:0007669"/>
    <property type="project" value="UniProtKB-UniRule"/>
</dbReference>
<dbReference type="OrthoDB" id="9802453at2"/>
<feature type="site" description="Transition state stabilizer" evidence="9">
    <location>
        <position position="246"/>
    </location>
</feature>
<comment type="function">
    <text evidence="9">Catalyzes the formation of acetyl phosphate from acetate and ATP. Can also catalyze the reverse reaction.</text>
</comment>
<evidence type="ECO:0000256" key="1">
    <source>
        <dbReference type="ARBA" id="ARBA00008748"/>
    </source>
</evidence>